<evidence type="ECO:0000256" key="1">
    <source>
        <dbReference type="SAM" id="Phobius"/>
    </source>
</evidence>
<feature type="transmembrane region" description="Helical" evidence="1">
    <location>
        <begin position="288"/>
        <end position="313"/>
    </location>
</feature>
<feature type="transmembrane region" description="Helical" evidence="1">
    <location>
        <begin position="123"/>
        <end position="144"/>
    </location>
</feature>
<keyword evidence="1" id="KW-1133">Transmembrane helix</keyword>
<accession>A0A2A2TFD7</accession>
<evidence type="ECO:0000313" key="3">
    <source>
        <dbReference type="EMBL" id="PAX52386.1"/>
    </source>
</evidence>
<organism evidence="3 4">
    <name type="scientific">Brunnivagina elsteri CCALA 953</name>
    <dbReference type="NCBI Taxonomy" id="987040"/>
    <lineage>
        <taxon>Bacteria</taxon>
        <taxon>Bacillati</taxon>
        <taxon>Cyanobacteriota</taxon>
        <taxon>Cyanophyceae</taxon>
        <taxon>Nostocales</taxon>
        <taxon>Calotrichaceae</taxon>
        <taxon>Brunnivagina</taxon>
    </lineage>
</organism>
<feature type="transmembrane region" description="Helical" evidence="1">
    <location>
        <begin position="183"/>
        <end position="206"/>
    </location>
</feature>
<keyword evidence="1" id="KW-0472">Membrane</keyword>
<dbReference type="GO" id="GO:0016747">
    <property type="term" value="F:acyltransferase activity, transferring groups other than amino-acyl groups"/>
    <property type="evidence" value="ECO:0007669"/>
    <property type="project" value="InterPro"/>
</dbReference>
<keyword evidence="3" id="KW-0808">Transferase</keyword>
<keyword evidence="4" id="KW-1185">Reference proteome</keyword>
<reference evidence="3 4" key="1">
    <citation type="submission" date="2017-08" db="EMBL/GenBank/DDBJ databases">
        <title>Draft genome sequence of filamentous cyanobacterium Calothrix elsteri CCALA 953.</title>
        <authorList>
            <person name="Gagunashvili A.N."/>
            <person name="Elster J."/>
            <person name="Andresson O.S."/>
        </authorList>
    </citation>
    <scope>NUCLEOTIDE SEQUENCE [LARGE SCALE GENOMIC DNA]</scope>
    <source>
        <strain evidence="3 4">CCALA 953</strain>
    </source>
</reference>
<dbReference type="InterPro" id="IPR002656">
    <property type="entry name" value="Acyl_transf_3_dom"/>
</dbReference>
<sequence>MSNTLEKKPKRQRDIRFDILKTIGLFCIIFAHVGPENNIFFHVRRFDVPLMVIVSGTLYAYSSGNKQISFWSYVKKRLPRLIAPVWLFMIFYFIATYIIFSLLSKPYPFSPQKIFETFLLLKGVGYVWIIRVFILVALAANLLLYVYRLCKSEAKFLTLLSLSYLGYELLLILIQRFSFLTRAIFLNVIINDYLLYLLPYGCLFGLGMAIPKLKNKSILLISGLFLSLFLLQAVYFYYKLGHFISNENFKYPPQSYYVSYGIFMSMLAYFVVNKLCVKYSLLERDNFLIRLIVFISSSSLWIYLWHIFFVYYWQNLIAEYFHELTSNFTISFVVVTFGAIAITYLQKKAIFNVIKKTKIGQKNSELLSILFLK</sequence>
<feature type="transmembrane region" description="Helical" evidence="1">
    <location>
        <begin position="15"/>
        <end position="33"/>
    </location>
</feature>
<feature type="transmembrane region" description="Helical" evidence="1">
    <location>
        <begin position="325"/>
        <end position="345"/>
    </location>
</feature>
<gene>
    <name evidence="3" type="ORF">CK510_19625</name>
</gene>
<feature type="transmembrane region" description="Helical" evidence="1">
    <location>
        <begin position="156"/>
        <end position="177"/>
    </location>
</feature>
<feature type="transmembrane region" description="Helical" evidence="1">
    <location>
        <begin position="218"/>
        <end position="238"/>
    </location>
</feature>
<dbReference type="EMBL" id="NTFS01000245">
    <property type="protein sequence ID" value="PAX52386.1"/>
    <property type="molecule type" value="Genomic_DNA"/>
</dbReference>
<dbReference type="Proteomes" id="UP000218238">
    <property type="component" value="Unassembled WGS sequence"/>
</dbReference>
<keyword evidence="1" id="KW-0812">Transmembrane</keyword>
<feature type="transmembrane region" description="Helical" evidence="1">
    <location>
        <begin position="258"/>
        <end position="276"/>
    </location>
</feature>
<proteinExistence type="predicted"/>
<dbReference type="OrthoDB" id="9816048at2"/>
<dbReference type="RefSeq" id="WP_095723306.1">
    <property type="nucleotide sequence ID" value="NZ_NTFS01000245.1"/>
</dbReference>
<evidence type="ECO:0000259" key="2">
    <source>
        <dbReference type="Pfam" id="PF01757"/>
    </source>
</evidence>
<comment type="caution">
    <text evidence="3">The sequence shown here is derived from an EMBL/GenBank/DDBJ whole genome shotgun (WGS) entry which is preliminary data.</text>
</comment>
<dbReference type="Pfam" id="PF01757">
    <property type="entry name" value="Acyl_transf_3"/>
    <property type="match status" value="1"/>
</dbReference>
<feature type="transmembrane region" description="Helical" evidence="1">
    <location>
        <begin position="81"/>
        <end position="103"/>
    </location>
</feature>
<keyword evidence="3" id="KW-0012">Acyltransferase</keyword>
<feature type="domain" description="Acyltransferase 3" evidence="2">
    <location>
        <begin position="16"/>
        <end position="344"/>
    </location>
</feature>
<evidence type="ECO:0000313" key="4">
    <source>
        <dbReference type="Proteomes" id="UP000218238"/>
    </source>
</evidence>
<name>A0A2A2TFD7_9CYAN</name>
<dbReference type="AlphaFoldDB" id="A0A2A2TFD7"/>
<protein>
    <submittedName>
        <fullName evidence="3">Acyltransferase</fullName>
    </submittedName>
</protein>